<evidence type="ECO:0000313" key="2">
    <source>
        <dbReference type="EMBL" id="ATB68456.1"/>
    </source>
</evidence>
<dbReference type="InterPro" id="IPR022742">
    <property type="entry name" value="Hydrolase_4"/>
</dbReference>
<proteinExistence type="predicted"/>
<dbReference type="Proteomes" id="UP000217349">
    <property type="component" value="Chromosome"/>
</dbReference>
<name>A0A290HRL9_9BACT</name>
<gene>
    <name evidence="2" type="ORF">SJPD1_0327</name>
</gene>
<dbReference type="InterPro" id="IPR029058">
    <property type="entry name" value="AB_hydrolase_fold"/>
</dbReference>
<accession>A0A290HRL9</accession>
<dbReference type="Pfam" id="PF12146">
    <property type="entry name" value="Hydrolase_4"/>
    <property type="match status" value="1"/>
</dbReference>
<feature type="domain" description="Serine aminopeptidase S33" evidence="1">
    <location>
        <begin position="80"/>
        <end position="175"/>
    </location>
</feature>
<dbReference type="EMBL" id="CP023275">
    <property type="protein sequence ID" value="ATB68456.1"/>
    <property type="molecule type" value="Genomic_DNA"/>
</dbReference>
<dbReference type="Gene3D" id="3.40.50.1820">
    <property type="entry name" value="alpha/beta hydrolase"/>
    <property type="match status" value="1"/>
</dbReference>
<dbReference type="OrthoDB" id="9146575at2"/>
<dbReference type="AlphaFoldDB" id="A0A290HRL9"/>
<dbReference type="KEGG" id="sulj:SJPD1_0327"/>
<reference evidence="3" key="1">
    <citation type="submission" date="2017-09" db="EMBL/GenBank/DDBJ databases">
        <title>The complete genome of Sulfurospirillum sp. JPD-1.</title>
        <authorList>
            <person name="Goris T."/>
        </authorList>
    </citation>
    <scope>NUCLEOTIDE SEQUENCE [LARGE SCALE GENOMIC DNA]</scope>
    <source>
        <strain evidence="3">JPD-1</strain>
    </source>
</reference>
<dbReference type="SUPFAM" id="SSF53474">
    <property type="entry name" value="alpha/beta-Hydrolases"/>
    <property type="match status" value="1"/>
</dbReference>
<dbReference type="RefSeq" id="WP_096045677.1">
    <property type="nucleotide sequence ID" value="NZ_CP023275.1"/>
</dbReference>
<sequence length="255" mass="27929">MRSLTVLILAVFSLYADVSSRVIDVPTRERVSERLLILTPEVPKAVVVLFAGGHGGLQLSDDGKFGWGEGNFLMRTRELFAKAGLMVVIVDAPSDRQREPYLNGFRQTKEHVHDISTILTWIKTQTTAPIWLVGTSRGTQSVAYVATENPSDISGIVLTSSILYDAKSDAVPEMKLEKLQMPVLVVHHKEDGCSHCSFDLIPSLMNKLTSTSAKELLVIEGGQTKGDPCNAFGHHGFNGVEQEVVAQIAHWVIAH</sequence>
<organism evidence="2 3">
    <name type="scientific">Sulfurospirillum diekertiae</name>
    <dbReference type="NCBI Taxonomy" id="1854492"/>
    <lineage>
        <taxon>Bacteria</taxon>
        <taxon>Pseudomonadati</taxon>
        <taxon>Campylobacterota</taxon>
        <taxon>Epsilonproteobacteria</taxon>
        <taxon>Campylobacterales</taxon>
        <taxon>Sulfurospirillaceae</taxon>
        <taxon>Sulfurospirillum</taxon>
    </lineage>
</organism>
<evidence type="ECO:0000259" key="1">
    <source>
        <dbReference type="Pfam" id="PF12146"/>
    </source>
</evidence>
<protein>
    <recommendedName>
        <fullName evidence="1">Serine aminopeptidase S33 domain-containing protein</fullName>
    </recommendedName>
</protein>
<evidence type="ECO:0000313" key="3">
    <source>
        <dbReference type="Proteomes" id="UP000217349"/>
    </source>
</evidence>